<comment type="caution">
    <text evidence="1">The sequence shown here is derived from an EMBL/GenBank/DDBJ whole genome shotgun (WGS) entry which is preliminary data.</text>
</comment>
<dbReference type="EMBL" id="PKPP01024158">
    <property type="protein sequence ID" value="PWA34034.1"/>
    <property type="molecule type" value="Genomic_DNA"/>
</dbReference>
<proteinExistence type="predicted"/>
<dbReference type="AlphaFoldDB" id="A0A2U1KB98"/>
<evidence type="ECO:0000313" key="1">
    <source>
        <dbReference type="EMBL" id="PWA34034.1"/>
    </source>
</evidence>
<protein>
    <submittedName>
        <fullName evidence="1">Uncharacterized protein</fullName>
    </submittedName>
</protein>
<evidence type="ECO:0000313" key="2">
    <source>
        <dbReference type="Proteomes" id="UP000245207"/>
    </source>
</evidence>
<sequence length="100" mass="11692">MDAKRQIYNQIDLDVDADVKTVNRITSLMSTLLADIEGRNNNMEEITKLPRSELRDQAFSYNLMLNGKDVEKQAKLEDILNKIWAIIDMKMEFLKQILEM</sequence>
<accession>A0A2U1KB98</accession>
<gene>
    <name evidence="1" type="ORF">CTI12_AA622970</name>
</gene>
<dbReference type="Proteomes" id="UP000245207">
    <property type="component" value="Unassembled WGS sequence"/>
</dbReference>
<name>A0A2U1KB98_ARTAN</name>
<reference evidence="1 2" key="1">
    <citation type="journal article" date="2018" name="Mol. Plant">
        <title>The genome of Artemisia annua provides insight into the evolution of Asteraceae family and artemisinin biosynthesis.</title>
        <authorList>
            <person name="Shen Q."/>
            <person name="Zhang L."/>
            <person name="Liao Z."/>
            <person name="Wang S."/>
            <person name="Yan T."/>
            <person name="Shi P."/>
            <person name="Liu M."/>
            <person name="Fu X."/>
            <person name="Pan Q."/>
            <person name="Wang Y."/>
            <person name="Lv Z."/>
            <person name="Lu X."/>
            <person name="Zhang F."/>
            <person name="Jiang W."/>
            <person name="Ma Y."/>
            <person name="Chen M."/>
            <person name="Hao X."/>
            <person name="Li L."/>
            <person name="Tang Y."/>
            <person name="Lv G."/>
            <person name="Zhou Y."/>
            <person name="Sun X."/>
            <person name="Brodelius P.E."/>
            <person name="Rose J.K.C."/>
            <person name="Tang K."/>
        </authorList>
    </citation>
    <scope>NUCLEOTIDE SEQUENCE [LARGE SCALE GENOMIC DNA]</scope>
    <source>
        <strain evidence="2">cv. Huhao1</strain>
        <tissue evidence="1">Leaf</tissue>
    </source>
</reference>
<keyword evidence="2" id="KW-1185">Reference proteome</keyword>
<organism evidence="1 2">
    <name type="scientific">Artemisia annua</name>
    <name type="common">Sweet wormwood</name>
    <dbReference type="NCBI Taxonomy" id="35608"/>
    <lineage>
        <taxon>Eukaryota</taxon>
        <taxon>Viridiplantae</taxon>
        <taxon>Streptophyta</taxon>
        <taxon>Embryophyta</taxon>
        <taxon>Tracheophyta</taxon>
        <taxon>Spermatophyta</taxon>
        <taxon>Magnoliopsida</taxon>
        <taxon>eudicotyledons</taxon>
        <taxon>Gunneridae</taxon>
        <taxon>Pentapetalae</taxon>
        <taxon>asterids</taxon>
        <taxon>campanulids</taxon>
        <taxon>Asterales</taxon>
        <taxon>Asteraceae</taxon>
        <taxon>Asteroideae</taxon>
        <taxon>Anthemideae</taxon>
        <taxon>Artemisiinae</taxon>
        <taxon>Artemisia</taxon>
    </lineage>
</organism>